<organism evidence="1 2">
    <name type="scientific">Racocetra fulgida</name>
    <dbReference type="NCBI Taxonomy" id="60492"/>
    <lineage>
        <taxon>Eukaryota</taxon>
        <taxon>Fungi</taxon>
        <taxon>Fungi incertae sedis</taxon>
        <taxon>Mucoromycota</taxon>
        <taxon>Glomeromycotina</taxon>
        <taxon>Glomeromycetes</taxon>
        <taxon>Diversisporales</taxon>
        <taxon>Gigasporaceae</taxon>
        <taxon>Racocetra</taxon>
    </lineage>
</organism>
<reference evidence="1" key="1">
    <citation type="submission" date="2021-06" db="EMBL/GenBank/DDBJ databases">
        <authorList>
            <person name="Kallberg Y."/>
            <person name="Tangrot J."/>
            <person name="Rosling A."/>
        </authorList>
    </citation>
    <scope>NUCLEOTIDE SEQUENCE</scope>
    <source>
        <strain evidence="1">IN212</strain>
    </source>
</reference>
<dbReference type="OrthoDB" id="2436280at2759"/>
<protein>
    <submittedName>
        <fullName evidence="1">19657_t:CDS:1</fullName>
    </submittedName>
</protein>
<comment type="caution">
    <text evidence="1">The sequence shown here is derived from an EMBL/GenBank/DDBJ whole genome shotgun (WGS) entry which is preliminary data.</text>
</comment>
<sequence>IYKNTIITTMSLDSLIDAFDTYENIYEDNYVEIDSNSTVESSGNSNIESAITFENPIQSLDKELLSDIQLKDHFEQPLIQLTKHNIVNNIQYHLTPIEYPTTANEDIAHIFCIENGIIHLLYLKMIKVCEIADMNIATTPHYNVNPDTDLILHDNNNLNEENQIKTNTIGSENQDDNTSNEEYIIQKTSSKKEIEIMKPFISCDKWHPGKKNHRVQKIRPGCDIELLKDLFENNGIVSTYE</sequence>
<gene>
    <name evidence="1" type="ORF">RFULGI_LOCUS15571</name>
</gene>
<dbReference type="EMBL" id="CAJVPZ010050745">
    <property type="protein sequence ID" value="CAG8778025.1"/>
    <property type="molecule type" value="Genomic_DNA"/>
</dbReference>
<dbReference type="Proteomes" id="UP000789396">
    <property type="component" value="Unassembled WGS sequence"/>
</dbReference>
<keyword evidence="2" id="KW-1185">Reference proteome</keyword>
<feature type="non-terminal residue" evidence="1">
    <location>
        <position position="241"/>
    </location>
</feature>
<evidence type="ECO:0000313" key="1">
    <source>
        <dbReference type="EMBL" id="CAG8778025.1"/>
    </source>
</evidence>
<proteinExistence type="predicted"/>
<accession>A0A9N9JEQ8</accession>
<dbReference type="AlphaFoldDB" id="A0A9N9JEQ8"/>
<evidence type="ECO:0000313" key="2">
    <source>
        <dbReference type="Proteomes" id="UP000789396"/>
    </source>
</evidence>
<feature type="non-terminal residue" evidence="1">
    <location>
        <position position="1"/>
    </location>
</feature>
<name>A0A9N9JEQ8_9GLOM</name>